<dbReference type="EMBL" id="BCWF01000017">
    <property type="protein sequence ID" value="GAT23621.1"/>
    <property type="molecule type" value="Genomic_DNA"/>
</dbReference>
<feature type="region of interest" description="Disordered" evidence="1">
    <location>
        <begin position="76"/>
        <end position="97"/>
    </location>
</feature>
<proteinExistence type="predicted"/>
<reference evidence="3" key="2">
    <citation type="submission" date="2016-02" db="EMBL/GenBank/DDBJ databases">
        <title>Genome sequencing of Aspergillus luchuensis NBRC 4314.</title>
        <authorList>
            <person name="Yamada O."/>
        </authorList>
    </citation>
    <scope>NUCLEOTIDE SEQUENCE [LARGE SCALE GENOMIC DNA]</scope>
    <source>
        <strain evidence="3">RIB 2604</strain>
    </source>
</reference>
<protein>
    <submittedName>
        <fullName evidence="2">Similar to An02g08640</fullName>
    </submittedName>
</protein>
<name>A0A146FE00_ASPKA</name>
<dbReference type="Proteomes" id="UP000075230">
    <property type="component" value="Unassembled WGS sequence"/>
</dbReference>
<evidence type="ECO:0000313" key="3">
    <source>
        <dbReference type="Proteomes" id="UP000075230"/>
    </source>
</evidence>
<accession>A0A146FE00</accession>
<gene>
    <name evidence="2" type="ORF">RIB2604_01707600</name>
</gene>
<reference evidence="2 3" key="1">
    <citation type="journal article" date="2016" name="DNA Res.">
        <title>Genome sequence of Aspergillus luchuensis NBRC 4314.</title>
        <authorList>
            <person name="Yamada O."/>
            <person name="Machida M."/>
            <person name="Hosoyama A."/>
            <person name="Goto M."/>
            <person name="Takahashi T."/>
            <person name="Futagami T."/>
            <person name="Yamagata Y."/>
            <person name="Takeuchi M."/>
            <person name="Kobayashi T."/>
            <person name="Koike H."/>
            <person name="Abe K."/>
            <person name="Asai K."/>
            <person name="Arita M."/>
            <person name="Fujita N."/>
            <person name="Fukuda K."/>
            <person name="Higa K."/>
            <person name="Horikawa H."/>
            <person name="Ishikawa T."/>
            <person name="Jinno K."/>
            <person name="Kato Y."/>
            <person name="Kirimura K."/>
            <person name="Mizutani O."/>
            <person name="Nakasone K."/>
            <person name="Sano M."/>
            <person name="Shiraishi Y."/>
            <person name="Tsukahara M."/>
            <person name="Gomi K."/>
        </authorList>
    </citation>
    <scope>NUCLEOTIDE SEQUENCE [LARGE SCALE GENOMIC DNA]</scope>
    <source>
        <strain evidence="2 3">RIB 2604</strain>
    </source>
</reference>
<dbReference type="VEuPathDB" id="FungiDB:ASPFODRAFT_58128"/>
<evidence type="ECO:0000256" key="1">
    <source>
        <dbReference type="SAM" id="MobiDB-lite"/>
    </source>
</evidence>
<sequence length="125" mass="14504">MTTAPNHAWMYVCTHVALLRWPSLTPRQTRASVNPYLKEAMEFDSYVTFMTDELYEKVEVDIKDYGPTILGLTQQLSSQGNGWDDSRVDRSMSSAVGRQLKNKKHQRQLISRLVKNRQRGSWELL</sequence>
<organism evidence="2 3">
    <name type="scientific">Aspergillus kawachii</name>
    <name type="common">White koji mold</name>
    <name type="synonym">Aspergillus awamori var. kawachi</name>
    <dbReference type="NCBI Taxonomy" id="1069201"/>
    <lineage>
        <taxon>Eukaryota</taxon>
        <taxon>Fungi</taxon>
        <taxon>Dikarya</taxon>
        <taxon>Ascomycota</taxon>
        <taxon>Pezizomycotina</taxon>
        <taxon>Eurotiomycetes</taxon>
        <taxon>Eurotiomycetidae</taxon>
        <taxon>Eurotiales</taxon>
        <taxon>Aspergillaceae</taxon>
        <taxon>Aspergillus</taxon>
        <taxon>Aspergillus subgen. Circumdati</taxon>
    </lineage>
</organism>
<evidence type="ECO:0000313" key="2">
    <source>
        <dbReference type="EMBL" id="GAT23621.1"/>
    </source>
</evidence>
<dbReference type="AlphaFoldDB" id="A0A146FE00"/>
<comment type="caution">
    <text evidence="2">The sequence shown here is derived from an EMBL/GenBank/DDBJ whole genome shotgun (WGS) entry which is preliminary data.</text>
</comment>